<gene>
    <name evidence="2" type="ORF">LITE_LOCUS43775</name>
</gene>
<feature type="compositionally biased region" description="Basic residues" evidence="1">
    <location>
        <begin position="1"/>
        <end position="10"/>
    </location>
</feature>
<dbReference type="EMBL" id="CAMGYJ010000009">
    <property type="protein sequence ID" value="CAI0545989.1"/>
    <property type="molecule type" value="Genomic_DNA"/>
</dbReference>
<comment type="caution">
    <text evidence="2">The sequence shown here is derived from an EMBL/GenBank/DDBJ whole genome shotgun (WGS) entry which is preliminary data.</text>
</comment>
<reference evidence="2" key="1">
    <citation type="submission" date="2022-08" db="EMBL/GenBank/DDBJ databases">
        <authorList>
            <person name="Gutierrez-Valencia J."/>
        </authorList>
    </citation>
    <scope>NUCLEOTIDE SEQUENCE</scope>
</reference>
<protein>
    <submittedName>
        <fullName evidence="2">Uncharacterized protein</fullName>
    </submittedName>
</protein>
<accession>A0AAV0QLI9</accession>
<feature type="region of interest" description="Disordered" evidence="1">
    <location>
        <begin position="54"/>
        <end position="76"/>
    </location>
</feature>
<feature type="region of interest" description="Disordered" evidence="1">
    <location>
        <begin position="1"/>
        <end position="33"/>
    </location>
</feature>
<dbReference type="Proteomes" id="UP001154282">
    <property type="component" value="Unassembled WGS sequence"/>
</dbReference>
<organism evidence="2 3">
    <name type="scientific">Linum tenue</name>
    <dbReference type="NCBI Taxonomy" id="586396"/>
    <lineage>
        <taxon>Eukaryota</taxon>
        <taxon>Viridiplantae</taxon>
        <taxon>Streptophyta</taxon>
        <taxon>Embryophyta</taxon>
        <taxon>Tracheophyta</taxon>
        <taxon>Spermatophyta</taxon>
        <taxon>Magnoliopsida</taxon>
        <taxon>eudicotyledons</taxon>
        <taxon>Gunneridae</taxon>
        <taxon>Pentapetalae</taxon>
        <taxon>rosids</taxon>
        <taxon>fabids</taxon>
        <taxon>Malpighiales</taxon>
        <taxon>Linaceae</taxon>
        <taxon>Linum</taxon>
    </lineage>
</organism>
<evidence type="ECO:0000256" key="1">
    <source>
        <dbReference type="SAM" id="MobiDB-lite"/>
    </source>
</evidence>
<evidence type="ECO:0000313" key="3">
    <source>
        <dbReference type="Proteomes" id="UP001154282"/>
    </source>
</evidence>
<name>A0AAV0QLI9_9ROSI</name>
<sequence length="76" mass="8785">MPSIHRRAQAHSRPQVLHRSPKSSSNHNLRRRQGDNMLLLGRCFLEVSCYPGRVYESDSKPMQHYGSFPSLKGYET</sequence>
<evidence type="ECO:0000313" key="2">
    <source>
        <dbReference type="EMBL" id="CAI0545989.1"/>
    </source>
</evidence>
<proteinExistence type="predicted"/>
<dbReference type="AlphaFoldDB" id="A0AAV0QLI9"/>
<keyword evidence="3" id="KW-1185">Reference proteome</keyword>